<keyword evidence="2" id="KW-1185">Reference proteome</keyword>
<organism evidence="1 2">
    <name type="scientific">Eragrostis curvula</name>
    <name type="common">weeping love grass</name>
    <dbReference type="NCBI Taxonomy" id="38414"/>
    <lineage>
        <taxon>Eukaryota</taxon>
        <taxon>Viridiplantae</taxon>
        <taxon>Streptophyta</taxon>
        <taxon>Embryophyta</taxon>
        <taxon>Tracheophyta</taxon>
        <taxon>Spermatophyta</taxon>
        <taxon>Magnoliopsida</taxon>
        <taxon>Liliopsida</taxon>
        <taxon>Poales</taxon>
        <taxon>Poaceae</taxon>
        <taxon>PACMAD clade</taxon>
        <taxon>Chloridoideae</taxon>
        <taxon>Eragrostideae</taxon>
        <taxon>Eragrostidinae</taxon>
        <taxon>Eragrostis</taxon>
    </lineage>
</organism>
<evidence type="ECO:0000313" key="2">
    <source>
        <dbReference type="Proteomes" id="UP000324897"/>
    </source>
</evidence>
<name>A0A5J9WE23_9POAL</name>
<gene>
    <name evidence="1" type="ORF">EJB05_05704</name>
</gene>
<dbReference type="AlphaFoldDB" id="A0A5J9WE23"/>
<dbReference type="Proteomes" id="UP000324897">
    <property type="component" value="Chromosome 5"/>
</dbReference>
<proteinExistence type="predicted"/>
<feature type="non-terminal residue" evidence="1">
    <location>
        <position position="87"/>
    </location>
</feature>
<dbReference type="EMBL" id="RWGY01000004">
    <property type="protein sequence ID" value="TVU46185.1"/>
    <property type="molecule type" value="Genomic_DNA"/>
</dbReference>
<dbReference type="Gramene" id="TVU46185">
    <property type="protein sequence ID" value="TVU46185"/>
    <property type="gene ID" value="EJB05_05704"/>
</dbReference>
<protein>
    <submittedName>
        <fullName evidence="1">Uncharacterized protein</fullName>
    </submittedName>
</protein>
<sequence>MYIDAVALGQEQPCSLSHLVVAHLCLTLRVEVDSGMASFLLVGQPTGRLRSDLLSISIWNLKGMSELFWNEAEDYGFCWFKLVPVPK</sequence>
<evidence type="ECO:0000313" key="1">
    <source>
        <dbReference type="EMBL" id="TVU46185.1"/>
    </source>
</evidence>
<reference evidence="1 2" key="1">
    <citation type="journal article" date="2019" name="Sci. Rep.">
        <title>A high-quality genome of Eragrostis curvula grass provides insights into Poaceae evolution and supports new strategies to enhance forage quality.</title>
        <authorList>
            <person name="Carballo J."/>
            <person name="Santos B.A.C.M."/>
            <person name="Zappacosta D."/>
            <person name="Garbus I."/>
            <person name="Selva J.P."/>
            <person name="Gallo C.A."/>
            <person name="Diaz A."/>
            <person name="Albertini E."/>
            <person name="Caccamo M."/>
            <person name="Echenique V."/>
        </authorList>
    </citation>
    <scope>NUCLEOTIDE SEQUENCE [LARGE SCALE GENOMIC DNA]</scope>
    <source>
        <strain evidence="2">cv. Victoria</strain>
        <tissue evidence="1">Leaf</tissue>
    </source>
</reference>
<comment type="caution">
    <text evidence="1">The sequence shown here is derived from an EMBL/GenBank/DDBJ whole genome shotgun (WGS) entry which is preliminary data.</text>
</comment>
<accession>A0A5J9WE23</accession>